<name>A0ABD3FJZ4_9STRA</name>
<dbReference type="AlphaFoldDB" id="A0ABD3FJZ4"/>
<keyword evidence="3" id="KW-1185">Reference proteome</keyword>
<comment type="caution">
    <text evidence="2">The sequence shown here is derived from an EMBL/GenBank/DDBJ whole genome shotgun (WGS) entry which is preliminary data.</text>
</comment>
<reference evidence="2 3" key="1">
    <citation type="submission" date="2024-09" db="EMBL/GenBank/DDBJ databases">
        <title>Genome sequencing and assembly of Phytophthora oleae, isolate VK10A, causative agent of rot of olive drupes.</title>
        <authorList>
            <person name="Conti Taguali S."/>
            <person name="Riolo M."/>
            <person name="La Spada F."/>
            <person name="Cacciola S.O."/>
            <person name="Dionisio G."/>
        </authorList>
    </citation>
    <scope>NUCLEOTIDE SEQUENCE [LARGE SCALE GENOMIC DNA]</scope>
    <source>
        <strain evidence="2 3">VK10A</strain>
    </source>
</reference>
<organism evidence="2 3">
    <name type="scientific">Phytophthora oleae</name>
    <dbReference type="NCBI Taxonomy" id="2107226"/>
    <lineage>
        <taxon>Eukaryota</taxon>
        <taxon>Sar</taxon>
        <taxon>Stramenopiles</taxon>
        <taxon>Oomycota</taxon>
        <taxon>Peronosporomycetes</taxon>
        <taxon>Peronosporales</taxon>
        <taxon>Peronosporaceae</taxon>
        <taxon>Phytophthora</taxon>
    </lineage>
</organism>
<accession>A0ABD3FJZ4</accession>
<feature type="region of interest" description="Disordered" evidence="1">
    <location>
        <begin position="1"/>
        <end position="42"/>
    </location>
</feature>
<evidence type="ECO:0000256" key="1">
    <source>
        <dbReference type="SAM" id="MobiDB-lite"/>
    </source>
</evidence>
<gene>
    <name evidence="2" type="ORF">V7S43_008958</name>
</gene>
<protein>
    <submittedName>
        <fullName evidence="2">Uncharacterized protein</fullName>
    </submittedName>
</protein>
<dbReference type="Proteomes" id="UP001632037">
    <property type="component" value="Unassembled WGS sequence"/>
</dbReference>
<evidence type="ECO:0000313" key="3">
    <source>
        <dbReference type="Proteomes" id="UP001632037"/>
    </source>
</evidence>
<dbReference type="EMBL" id="JBIMZQ010000018">
    <property type="protein sequence ID" value="KAL3666170.1"/>
    <property type="molecule type" value="Genomic_DNA"/>
</dbReference>
<feature type="compositionally biased region" description="Basic residues" evidence="1">
    <location>
        <begin position="1"/>
        <end position="11"/>
    </location>
</feature>
<proteinExistence type="predicted"/>
<sequence>MSGARSRRRVRLIPVLPAASPPDSTPEDSTQRSSALASLSGAEEDLQQTLSFKLAQTGTVTQLTASSLSEEEAATHNAASSLLLGEEEEPFAWTELAAKVLLEVRFTKMKEIMFL</sequence>
<evidence type="ECO:0000313" key="2">
    <source>
        <dbReference type="EMBL" id="KAL3666170.1"/>
    </source>
</evidence>